<feature type="transmembrane region" description="Helical" evidence="1">
    <location>
        <begin position="276"/>
        <end position="296"/>
    </location>
</feature>
<gene>
    <name evidence="3" type="ORF">AB3X52_02645</name>
</gene>
<dbReference type="PANTHER" id="PTHR36435:SF1">
    <property type="entry name" value="CAAX AMINO TERMINAL PROTEASE FAMILY PROTEIN"/>
    <property type="match status" value="1"/>
</dbReference>
<comment type="caution">
    <text evidence="3">The sequence shown here is derived from an EMBL/GenBank/DDBJ whole genome shotgun (WGS) entry which is preliminary data.</text>
</comment>
<keyword evidence="1" id="KW-0472">Membrane</keyword>
<feature type="transmembrane region" description="Helical" evidence="1">
    <location>
        <begin position="115"/>
        <end position="137"/>
    </location>
</feature>
<dbReference type="PANTHER" id="PTHR36435">
    <property type="entry name" value="SLR1288 PROTEIN"/>
    <property type="match status" value="1"/>
</dbReference>
<name>A0ABV3SU89_9ACTN</name>
<evidence type="ECO:0000256" key="1">
    <source>
        <dbReference type="SAM" id="Phobius"/>
    </source>
</evidence>
<feature type="transmembrane region" description="Helical" evidence="1">
    <location>
        <begin position="20"/>
        <end position="53"/>
    </location>
</feature>
<dbReference type="InterPro" id="IPR052710">
    <property type="entry name" value="CAAX_protease"/>
</dbReference>
<organism evidence="3 4">
    <name type="scientific">Nocardioides eburneus</name>
    <dbReference type="NCBI Taxonomy" id="3231482"/>
    <lineage>
        <taxon>Bacteria</taxon>
        <taxon>Bacillati</taxon>
        <taxon>Actinomycetota</taxon>
        <taxon>Actinomycetes</taxon>
        <taxon>Propionibacteriales</taxon>
        <taxon>Nocardioidaceae</taxon>
        <taxon>Nocardioides</taxon>
    </lineage>
</organism>
<feature type="transmembrane region" description="Helical" evidence="1">
    <location>
        <begin position="157"/>
        <end position="176"/>
    </location>
</feature>
<feature type="transmembrane region" description="Helical" evidence="1">
    <location>
        <begin position="73"/>
        <end position="95"/>
    </location>
</feature>
<reference evidence="3 4" key="1">
    <citation type="submission" date="2024-07" db="EMBL/GenBank/DDBJ databases">
        <authorList>
            <person name="Lee S."/>
            <person name="Kang M."/>
        </authorList>
    </citation>
    <scope>NUCLEOTIDE SEQUENCE [LARGE SCALE GENOMIC DNA]</scope>
    <source>
        <strain evidence="3 4">DS6</strain>
    </source>
</reference>
<dbReference type="RefSeq" id="WP_367991224.1">
    <property type="nucleotide sequence ID" value="NZ_JBFPJR010000003.1"/>
</dbReference>
<evidence type="ECO:0000313" key="3">
    <source>
        <dbReference type="EMBL" id="MEX0426502.1"/>
    </source>
</evidence>
<dbReference type="EMBL" id="JBFPJR010000003">
    <property type="protein sequence ID" value="MEX0426502.1"/>
    <property type="molecule type" value="Genomic_DNA"/>
</dbReference>
<accession>A0ABV3SU89</accession>
<keyword evidence="1" id="KW-0812">Transmembrane</keyword>
<dbReference type="Proteomes" id="UP001556631">
    <property type="component" value="Unassembled WGS sequence"/>
</dbReference>
<proteinExistence type="predicted"/>
<keyword evidence="1" id="KW-1133">Transmembrane helix</keyword>
<feature type="transmembrane region" description="Helical" evidence="1">
    <location>
        <begin position="220"/>
        <end position="240"/>
    </location>
</feature>
<dbReference type="Pfam" id="PF02517">
    <property type="entry name" value="Rce1-like"/>
    <property type="match status" value="1"/>
</dbReference>
<feature type="transmembrane region" description="Helical" evidence="1">
    <location>
        <begin position="197"/>
        <end position="214"/>
    </location>
</feature>
<keyword evidence="4" id="KW-1185">Reference proteome</keyword>
<feature type="domain" description="CAAX prenyl protease 2/Lysostaphin resistance protein A-like" evidence="2">
    <location>
        <begin position="161"/>
        <end position="253"/>
    </location>
</feature>
<evidence type="ECO:0000313" key="4">
    <source>
        <dbReference type="Proteomes" id="UP001556631"/>
    </source>
</evidence>
<evidence type="ECO:0000259" key="2">
    <source>
        <dbReference type="Pfam" id="PF02517"/>
    </source>
</evidence>
<protein>
    <submittedName>
        <fullName evidence="3">Lysostaphin resistance A-like protein</fullName>
    </submittedName>
</protein>
<feature type="transmembrane region" description="Helical" evidence="1">
    <location>
        <begin position="247"/>
        <end position="264"/>
    </location>
</feature>
<sequence length="321" mass="33462">MEPPEGLTYPELQRGARTGLVRALLGVVGAFAAAFAIAPVLVQGLFLAGLVLSGSSAADAADELADTAHATPVTLACLNVTLACAIPIAILATLLVHGRRPGWILSVVARIRWRWLLACLGLSAVTLVVTVIVSSVLPVTQTDSTGDLSGTVNDLTATTVGFMVVILLLTPLQAAGEEFLFRGYLTQAVGGLFRARWVAVVVPALVFALFHGIGQDVPIFFDRFAFGLVAGVLVIATGGLEAGIAMHVLNNFVAFGAALAYSSIGDALTTSSGSWWNIPVTLTQSLVYLALATWCARRRGLQTRTAALAGRGDFASPVRPL</sequence>
<dbReference type="InterPro" id="IPR003675">
    <property type="entry name" value="Rce1/LyrA-like_dom"/>
</dbReference>